<name>A0ABC9YDY1_GRUJA</name>
<evidence type="ECO:0000313" key="1">
    <source>
        <dbReference type="EMBL" id="GAB0206907.1"/>
    </source>
</evidence>
<keyword evidence="2" id="KW-1185">Reference proteome</keyword>
<dbReference type="AlphaFoldDB" id="A0ABC9YDY1"/>
<organism evidence="1 2">
    <name type="scientific">Grus japonensis</name>
    <name type="common">Japanese crane</name>
    <name type="synonym">Red-crowned crane</name>
    <dbReference type="NCBI Taxonomy" id="30415"/>
    <lineage>
        <taxon>Eukaryota</taxon>
        <taxon>Metazoa</taxon>
        <taxon>Chordata</taxon>
        <taxon>Craniata</taxon>
        <taxon>Vertebrata</taxon>
        <taxon>Euteleostomi</taxon>
        <taxon>Archelosauria</taxon>
        <taxon>Archosauria</taxon>
        <taxon>Dinosauria</taxon>
        <taxon>Saurischia</taxon>
        <taxon>Theropoda</taxon>
        <taxon>Coelurosauria</taxon>
        <taxon>Aves</taxon>
        <taxon>Neognathae</taxon>
        <taxon>Neoaves</taxon>
        <taxon>Gruiformes</taxon>
        <taxon>Gruidae</taxon>
        <taxon>Grus</taxon>
    </lineage>
</organism>
<dbReference type="EMBL" id="BAAFJT010000150">
    <property type="protein sequence ID" value="GAB0206907.1"/>
    <property type="molecule type" value="Genomic_DNA"/>
</dbReference>
<gene>
    <name evidence="1" type="ORF">GRJ2_003156300</name>
</gene>
<evidence type="ECO:0000313" key="2">
    <source>
        <dbReference type="Proteomes" id="UP001623348"/>
    </source>
</evidence>
<proteinExistence type="predicted"/>
<comment type="caution">
    <text evidence="1">The sequence shown here is derived from an EMBL/GenBank/DDBJ whole genome shotgun (WGS) entry which is preliminary data.</text>
</comment>
<protein>
    <submittedName>
        <fullName evidence="1">Uncharacterized protein</fullName>
    </submittedName>
</protein>
<dbReference type="Proteomes" id="UP001623348">
    <property type="component" value="Unassembled WGS sequence"/>
</dbReference>
<reference evidence="1 2" key="1">
    <citation type="submission" date="2024-06" db="EMBL/GenBank/DDBJ databases">
        <title>The draft genome of Grus japonensis, version 3.</title>
        <authorList>
            <person name="Nabeshima K."/>
            <person name="Suzuki S."/>
            <person name="Onuma M."/>
        </authorList>
    </citation>
    <scope>NUCLEOTIDE SEQUENCE [LARGE SCALE GENOMIC DNA]</scope>
    <source>
        <strain evidence="1 2">451A</strain>
    </source>
</reference>
<sequence length="232" mass="26402">MALSTIKQCLMDRGQGPAQRKPGHNPGKLMCHLIEGCLAYFNENQQLLALYWGLACAYRATVQYSQRTVVEAGTQTASEDTLVELGTQTTTTLIAPVVKKKQWTSRLTGPYHRLVREEEERFDQEAGPSAKKWEEGVREIRQEAETTWSLTSSELRDKWKDYSRQPDDSFLECNQVLINPASVTQWEIYDAYVEELQKIKKSKEKENPKAQIAKREEEGKKVNLSGITACEG</sequence>
<accession>A0ABC9YDY1</accession>